<dbReference type="GO" id="GO:0004386">
    <property type="term" value="F:helicase activity"/>
    <property type="evidence" value="ECO:0007669"/>
    <property type="project" value="UniProtKB-KW"/>
</dbReference>
<accession>A0A9C6WV30</accession>
<feature type="domain" description="DEAD/DEAH-box helicase" evidence="5">
    <location>
        <begin position="111"/>
        <end position="232"/>
    </location>
</feature>
<keyword evidence="6" id="KW-1185">Reference proteome</keyword>
<reference evidence="7" key="2">
    <citation type="submission" date="2025-08" db="UniProtKB">
        <authorList>
            <consortium name="RefSeq"/>
        </authorList>
    </citation>
    <scope>IDENTIFICATION</scope>
    <source>
        <tissue evidence="7">Whole plant</tissue>
    </source>
</reference>
<evidence type="ECO:0000313" key="7">
    <source>
        <dbReference type="RefSeq" id="XP_052116538.1"/>
    </source>
</evidence>
<keyword evidence="4" id="KW-0067">ATP-binding</keyword>
<proteinExistence type="predicted"/>
<protein>
    <submittedName>
        <fullName evidence="7">DEAD-box ATP-dependent RNA helicase 39</fullName>
    </submittedName>
</protein>
<dbReference type="SUPFAM" id="SSF52540">
    <property type="entry name" value="P-loop containing nucleoside triphosphate hydrolases"/>
    <property type="match status" value="1"/>
</dbReference>
<sequence length="262" mass="29092">MNKHLRITVITLHFTPHSHNSTFISSECFIGGAISLAPPSHRTSIGLNFHRPYSHRSLPSHPFRRPCSHHSRSNPNVRFSSISPLVLALLRVLLRFSFDLASAVQLLRHGEVGLGFVLCATEEKANECFSAAKYIMEISESKLAKQCSSPDNEHSNVSIGLLLGTPSEIIQYIEEGSVVPAEIRYMVLDDLDFMLGSGLGSNIHKILEPLQDHESTSSYKRFQTVLVTSSITEVLGDESPIVKHLERDHAENIYVIDIGLVI</sequence>
<evidence type="ECO:0000256" key="3">
    <source>
        <dbReference type="ARBA" id="ARBA00022806"/>
    </source>
</evidence>
<dbReference type="InterPro" id="IPR027417">
    <property type="entry name" value="P-loop_NTPase"/>
</dbReference>
<dbReference type="Gene3D" id="3.40.50.300">
    <property type="entry name" value="P-loop containing nucleotide triphosphate hydrolases"/>
    <property type="match status" value="1"/>
</dbReference>
<reference evidence="6" key="1">
    <citation type="journal article" date="2016" name="Nat. Genet.">
        <title>The genome sequences of Arachis duranensis and Arachis ipaensis, the diploid ancestors of cultivated peanut.</title>
        <authorList>
            <person name="Bertioli D.J."/>
            <person name="Cannon S.B."/>
            <person name="Froenicke L."/>
            <person name="Huang G."/>
            <person name="Farmer A.D."/>
            <person name="Cannon E.K."/>
            <person name="Liu X."/>
            <person name="Gao D."/>
            <person name="Clevenger J."/>
            <person name="Dash S."/>
            <person name="Ren L."/>
            <person name="Moretzsohn M.C."/>
            <person name="Shirasawa K."/>
            <person name="Huang W."/>
            <person name="Vidigal B."/>
            <person name="Abernathy B."/>
            <person name="Chu Y."/>
            <person name="Niederhuth C.E."/>
            <person name="Umale P."/>
            <person name="Araujo A.C."/>
            <person name="Kozik A."/>
            <person name="Kim K.D."/>
            <person name="Burow M.D."/>
            <person name="Varshney R.K."/>
            <person name="Wang X."/>
            <person name="Zhang X."/>
            <person name="Barkley N."/>
            <person name="Guimaraes P.M."/>
            <person name="Isobe S."/>
            <person name="Guo B."/>
            <person name="Liao B."/>
            <person name="Stalker H.T."/>
            <person name="Schmitz R.J."/>
            <person name="Scheffler B.E."/>
            <person name="Leal-Bertioli S.C."/>
            <person name="Xun X."/>
            <person name="Jackson S.A."/>
            <person name="Michelmore R."/>
            <person name="Ozias-Akins P."/>
        </authorList>
    </citation>
    <scope>NUCLEOTIDE SEQUENCE [LARGE SCALE GENOMIC DNA]</scope>
    <source>
        <strain evidence="6">cv. V14167</strain>
    </source>
</reference>
<evidence type="ECO:0000256" key="1">
    <source>
        <dbReference type="ARBA" id="ARBA00022741"/>
    </source>
</evidence>
<dbReference type="GO" id="GO:0005524">
    <property type="term" value="F:ATP binding"/>
    <property type="evidence" value="ECO:0007669"/>
    <property type="project" value="UniProtKB-KW"/>
</dbReference>
<dbReference type="Proteomes" id="UP000515211">
    <property type="component" value="Chromosome 4"/>
</dbReference>
<dbReference type="GeneID" id="107484769"/>
<dbReference type="InterPro" id="IPR011545">
    <property type="entry name" value="DEAD/DEAH_box_helicase_dom"/>
</dbReference>
<keyword evidence="1" id="KW-0547">Nucleotide-binding</keyword>
<dbReference type="KEGG" id="adu:107484769"/>
<evidence type="ECO:0000259" key="5">
    <source>
        <dbReference type="Pfam" id="PF00270"/>
    </source>
</evidence>
<name>A0A9C6WV30_ARADU</name>
<dbReference type="GO" id="GO:0003676">
    <property type="term" value="F:nucleic acid binding"/>
    <property type="evidence" value="ECO:0007669"/>
    <property type="project" value="InterPro"/>
</dbReference>
<dbReference type="RefSeq" id="XP_052116538.1">
    <property type="nucleotide sequence ID" value="XM_052260578.1"/>
</dbReference>
<dbReference type="Pfam" id="PF00270">
    <property type="entry name" value="DEAD"/>
    <property type="match status" value="1"/>
</dbReference>
<dbReference type="AlphaFoldDB" id="A0A9C6WV30"/>
<evidence type="ECO:0000256" key="4">
    <source>
        <dbReference type="ARBA" id="ARBA00022840"/>
    </source>
</evidence>
<keyword evidence="2" id="KW-0378">Hydrolase</keyword>
<dbReference type="GO" id="GO:0016787">
    <property type="term" value="F:hydrolase activity"/>
    <property type="evidence" value="ECO:0007669"/>
    <property type="project" value="UniProtKB-KW"/>
</dbReference>
<dbReference type="PANTHER" id="PTHR47960">
    <property type="entry name" value="DEAD-BOX ATP-DEPENDENT RNA HELICASE 50"/>
    <property type="match status" value="1"/>
</dbReference>
<gene>
    <name evidence="7" type="primary">LOC107484769</name>
</gene>
<evidence type="ECO:0000313" key="6">
    <source>
        <dbReference type="Proteomes" id="UP000515211"/>
    </source>
</evidence>
<organism evidence="6 7">
    <name type="scientific">Arachis duranensis</name>
    <name type="common">Wild peanut</name>
    <dbReference type="NCBI Taxonomy" id="130453"/>
    <lineage>
        <taxon>Eukaryota</taxon>
        <taxon>Viridiplantae</taxon>
        <taxon>Streptophyta</taxon>
        <taxon>Embryophyta</taxon>
        <taxon>Tracheophyta</taxon>
        <taxon>Spermatophyta</taxon>
        <taxon>Magnoliopsida</taxon>
        <taxon>eudicotyledons</taxon>
        <taxon>Gunneridae</taxon>
        <taxon>Pentapetalae</taxon>
        <taxon>rosids</taxon>
        <taxon>fabids</taxon>
        <taxon>Fabales</taxon>
        <taxon>Fabaceae</taxon>
        <taxon>Papilionoideae</taxon>
        <taxon>50 kb inversion clade</taxon>
        <taxon>dalbergioids sensu lato</taxon>
        <taxon>Dalbergieae</taxon>
        <taxon>Pterocarpus clade</taxon>
        <taxon>Arachis</taxon>
    </lineage>
</organism>
<evidence type="ECO:0000256" key="2">
    <source>
        <dbReference type="ARBA" id="ARBA00022801"/>
    </source>
</evidence>
<keyword evidence="3 7" id="KW-0347">Helicase</keyword>